<feature type="transmembrane region" description="Helical" evidence="1">
    <location>
        <begin position="46"/>
        <end position="68"/>
    </location>
</feature>
<feature type="transmembrane region" description="Helical" evidence="1">
    <location>
        <begin position="121"/>
        <end position="143"/>
    </location>
</feature>
<evidence type="ECO:0000313" key="2">
    <source>
        <dbReference type="EMBL" id="TFH56140.1"/>
    </source>
</evidence>
<feature type="transmembrane region" description="Helical" evidence="1">
    <location>
        <begin position="21"/>
        <end position="40"/>
    </location>
</feature>
<dbReference type="RefSeq" id="WP_134779410.1">
    <property type="nucleotide sequence ID" value="NZ_SPDS01000001.1"/>
</dbReference>
<keyword evidence="1" id="KW-0812">Transmembrane</keyword>
<reference evidence="2 3" key="1">
    <citation type="submission" date="2019-03" db="EMBL/GenBank/DDBJ databases">
        <title>Glutamicibacter sp. LJH19 genome.</title>
        <authorList>
            <person name="Sinai Borker S."/>
            <person name="Kumar R."/>
        </authorList>
    </citation>
    <scope>NUCLEOTIDE SEQUENCE [LARGE SCALE GENOMIC DNA]</scope>
    <source>
        <strain evidence="2 3">LJH19</strain>
    </source>
</reference>
<dbReference type="Proteomes" id="UP000297638">
    <property type="component" value="Unassembled WGS sequence"/>
</dbReference>
<evidence type="ECO:0000313" key="3">
    <source>
        <dbReference type="Proteomes" id="UP000297638"/>
    </source>
</evidence>
<comment type="caution">
    <text evidence="2">The sequence shown here is derived from an EMBL/GenBank/DDBJ whole genome shotgun (WGS) entry which is preliminary data.</text>
</comment>
<gene>
    <name evidence="2" type="ORF">EXY26_03510</name>
</gene>
<keyword evidence="1" id="KW-1133">Transmembrane helix</keyword>
<proteinExistence type="predicted"/>
<organism evidence="2 3">
    <name type="scientific">Glutamicibacter arilaitensis</name>
    <dbReference type="NCBI Taxonomy" id="256701"/>
    <lineage>
        <taxon>Bacteria</taxon>
        <taxon>Bacillati</taxon>
        <taxon>Actinomycetota</taxon>
        <taxon>Actinomycetes</taxon>
        <taxon>Micrococcales</taxon>
        <taxon>Micrococcaceae</taxon>
        <taxon>Glutamicibacter</taxon>
    </lineage>
</organism>
<dbReference type="EMBL" id="SPDS01000001">
    <property type="protein sequence ID" value="TFH56140.1"/>
    <property type="molecule type" value="Genomic_DNA"/>
</dbReference>
<dbReference type="AlphaFoldDB" id="A0A4Y8TVD4"/>
<protein>
    <submittedName>
        <fullName evidence="2">Uncharacterized protein</fullName>
    </submittedName>
</protein>
<evidence type="ECO:0000256" key="1">
    <source>
        <dbReference type="SAM" id="Phobius"/>
    </source>
</evidence>
<feature type="transmembrane region" description="Helical" evidence="1">
    <location>
        <begin position="149"/>
        <end position="168"/>
    </location>
</feature>
<sequence>MKPSSVGATSAPTEVVWWDRLLIRLPGYSLFAWMGAYGMYQAGDLTLGSAVLLFFTVALPLLAGWQVFQVMRSRKRVQAWRSAQRITQGNLGVPNASEIRAKLEQIRTSGPCRPEPQKPRFGSLAIFFIILAVAALAITVGILLAKLGIVALTAFAIVGLLMAAIRPLQLMGVQNRAYRAVASIPEKLREVRELVVQERQLSSRQRTTQAVNSALDMSLQIIDMAIDHSKSGYFRASVDCVDLLDLLAQECWLAGSKPRNLVEKLRGRVNAALGQLHIEERNSLR</sequence>
<accession>A0A4Y8TVD4</accession>
<name>A0A4Y8TVD4_9MICC</name>
<keyword evidence="1" id="KW-0472">Membrane</keyword>